<dbReference type="PaxDb" id="411902-CLOBOL_05415"/>
<proteinExistence type="predicted"/>
<comment type="caution">
    <text evidence="2">The sequence shown here is derived from an EMBL/GenBank/DDBJ whole genome shotgun (WGS) entry which is preliminary data.</text>
</comment>
<reference evidence="2 3" key="2">
    <citation type="submission" date="2007-09" db="EMBL/GenBank/DDBJ databases">
        <title>Draft genome sequence of Clostridium bolteae (ATCC BAA-613).</title>
        <authorList>
            <person name="Sudarsanam P."/>
            <person name="Ley R."/>
            <person name="Guruge J."/>
            <person name="Turnbaugh P.J."/>
            <person name="Mahowald M."/>
            <person name="Liep D."/>
            <person name="Gordon J."/>
        </authorList>
    </citation>
    <scope>NUCLEOTIDE SEQUENCE [LARGE SCALE GENOMIC DNA]</scope>
    <source>
        <strain evidence="3">ATCC BAA-613 / DSM 15670 / CCUG 46953 / JCM 12243 / WAL 16351</strain>
    </source>
</reference>
<feature type="transmembrane region" description="Helical" evidence="1">
    <location>
        <begin position="42"/>
        <end position="60"/>
    </location>
</feature>
<keyword evidence="1" id="KW-0472">Membrane</keyword>
<evidence type="ECO:0000256" key="1">
    <source>
        <dbReference type="SAM" id="Phobius"/>
    </source>
</evidence>
<gene>
    <name evidence="2" type="ORF">CLOBOL_05415</name>
</gene>
<dbReference type="EMBL" id="ABCC02000040">
    <property type="protein sequence ID" value="EDP14247.1"/>
    <property type="molecule type" value="Genomic_DNA"/>
</dbReference>
<organism evidence="2 3">
    <name type="scientific">Enterocloster bolteae (strain ATCC BAA-613 / DSM 15670 / CCUG 46953 / JCM 12243 / WAL 16351)</name>
    <name type="common">Clostridium bolteae</name>
    <dbReference type="NCBI Taxonomy" id="411902"/>
    <lineage>
        <taxon>Bacteria</taxon>
        <taxon>Bacillati</taxon>
        <taxon>Bacillota</taxon>
        <taxon>Clostridia</taxon>
        <taxon>Lachnospirales</taxon>
        <taxon>Lachnospiraceae</taxon>
        <taxon>Enterocloster</taxon>
    </lineage>
</organism>
<dbReference type="HOGENOM" id="CLU_2877836_0_0_9"/>
<sequence>MLFYFFDKFSVYILSIFQKLFIFYQCNCADGQILPVLNLARLFIKCTICIIFFTYFYIALSLL</sequence>
<reference evidence="2 3" key="1">
    <citation type="submission" date="2007-08" db="EMBL/GenBank/DDBJ databases">
        <authorList>
            <person name="Fulton L."/>
            <person name="Clifton S."/>
            <person name="Fulton B."/>
            <person name="Xu J."/>
            <person name="Minx P."/>
            <person name="Pepin K.H."/>
            <person name="Johnson M."/>
            <person name="Thiruvilangam P."/>
            <person name="Bhonagiri V."/>
            <person name="Nash W.E."/>
            <person name="Mardis E.R."/>
            <person name="Wilson R.K."/>
        </authorList>
    </citation>
    <scope>NUCLEOTIDE SEQUENCE [LARGE SCALE GENOMIC DNA]</scope>
    <source>
        <strain evidence="3">ATCC BAA-613 / DSM 15670 / CCUG 46953 / JCM 12243 / WAL 16351</strain>
    </source>
</reference>
<keyword evidence="1" id="KW-1133">Transmembrane helix</keyword>
<protein>
    <submittedName>
        <fullName evidence="2">Uncharacterized protein</fullName>
    </submittedName>
</protein>
<accession>A8RZH0</accession>
<name>A8RZH0_ENTBW</name>
<evidence type="ECO:0000313" key="2">
    <source>
        <dbReference type="EMBL" id="EDP14247.1"/>
    </source>
</evidence>
<dbReference type="AlphaFoldDB" id="A8RZH0"/>
<keyword evidence="1" id="KW-0812">Transmembrane</keyword>
<evidence type="ECO:0000313" key="3">
    <source>
        <dbReference type="Proteomes" id="UP000005396"/>
    </source>
</evidence>
<dbReference type="Proteomes" id="UP000005396">
    <property type="component" value="Unassembled WGS sequence"/>
</dbReference>